<sequence length="84" mass="9207">MKSIFALLFVLCASLTTQASVIRRDATAPAIVAREIADTTYIRMTALPVVLLSSFKWTTGANADIEKRSFLANEAEPSKDEDEN</sequence>
<dbReference type="RefSeq" id="XP_043041162.1">
    <property type="nucleotide sequence ID" value="XM_043177033.1"/>
</dbReference>
<dbReference type="AlphaFoldDB" id="A0A9P7VVL0"/>
<gene>
    <name evidence="2" type="ORF">BT62DRAFT_1004420</name>
</gene>
<dbReference type="Proteomes" id="UP000812287">
    <property type="component" value="Unassembled WGS sequence"/>
</dbReference>
<feature type="signal peptide" evidence="1">
    <location>
        <begin position="1"/>
        <end position="19"/>
    </location>
</feature>
<dbReference type="EMBL" id="MU250531">
    <property type="protein sequence ID" value="KAG7447662.1"/>
    <property type="molecule type" value="Genomic_DNA"/>
</dbReference>
<evidence type="ECO:0000313" key="2">
    <source>
        <dbReference type="EMBL" id="KAG7447662.1"/>
    </source>
</evidence>
<dbReference type="GeneID" id="66099320"/>
<comment type="caution">
    <text evidence="2">The sequence shown here is derived from an EMBL/GenBank/DDBJ whole genome shotgun (WGS) entry which is preliminary data.</text>
</comment>
<evidence type="ECO:0000313" key="3">
    <source>
        <dbReference type="Proteomes" id="UP000812287"/>
    </source>
</evidence>
<keyword evidence="1" id="KW-0732">Signal</keyword>
<reference evidence="2" key="1">
    <citation type="submission" date="2020-11" db="EMBL/GenBank/DDBJ databases">
        <title>Adaptations for nitrogen fixation in a non-lichenized fungal sporocarp promotes dispersal by wood-feeding termites.</title>
        <authorList>
            <consortium name="DOE Joint Genome Institute"/>
            <person name="Koch R.A."/>
            <person name="Yoon G."/>
            <person name="Arayal U."/>
            <person name="Lail K."/>
            <person name="Amirebrahimi M."/>
            <person name="Labutti K."/>
            <person name="Lipzen A."/>
            <person name="Riley R."/>
            <person name="Barry K."/>
            <person name="Henrissat B."/>
            <person name="Grigoriev I.V."/>
            <person name="Herr J.R."/>
            <person name="Aime M.C."/>
        </authorList>
    </citation>
    <scope>NUCLEOTIDE SEQUENCE</scope>
    <source>
        <strain evidence="2">MCA 3950</strain>
    </source>
</reference>
<protein>
    <submittedName>
        <fullName evidence="2">Uncharacterized protein</fullName>
    </submittedName>
</protein>
<feature type="chain" id="PRO_5040359649" evidence="1">
    <location>
        <begin position="20"/>
        <end position="84"/>
    </location>
</feature>
<accession>A0A9P7VVL0</accession>
<evidence type="ECO:0000256" key="1">
    <source>
        <dbReference type="SAM" id="SignalP"/>
    </source>
</evidence>
<name>A0A9P7VVL0_9AGAR</name>
<organism evidence="2 3">
    <name type="scientific">Guyanagaster necrorhizus</name>
    <dbReference type="NCBI Taxonomy" id="856835"/>
    <lineage>
        <taxon>Eukaryota</taxon>
        <taxon>Fungi</taxon>
        <taxon>Dikarya</taxon>
        <taxon>Basidiomycota</taxon>
        <taxon>Agaricomycotina</taxon>
        <taxon>Agaricomycetes</taxon>
        <taxon>Agaricomycetidae</taxon>
        <taxon>Agaricales</taxon>
        <taxon>Marasmiineae</taxon>
        <taxon>Physalacriaceae</taxon>
        <taxon>Guyanagaster</taxon>
    </lineage>
</organism>
<proteinExistence type="predicted"/>
<keyword evidence="3" id="KW-1185">Reference proteome</keyword>
<dbReference type="OrthoDB" id="2914938at2759"/>